<gene>
    <name evidence="11" type="primary">cimA</name>
    <name evidence="11" type="ORF">KBB96_13775</name>
</gene>
<dbReference type="RefSeq" id="WP_211630023.1">
    <property type="nucleotide sequence ID" value="NZ_CP073100.1"/>
</dbReference>
<evidence type="ECO:0000256" key="7">
    <source>
        <dbReference type="ARBA" id="ARBA00048263"/>
    </source>
</evidence>
<dbReference type="Gene3D" id="3.30.160.270">
    <property type="match status" value="1"/>
</dbReference>
<evidence type="ECO:0000256" key="5">
    <source>
        <dbReference type="ARBA" id="ARBA00022679"/>
    </source>
</evidence>
<name>A0A975IYA5_9BACT</name>
<dbReference type="PROSITE" id="PS00815">
    <property type="entry name" value="AIPM_HOMOCIT_SYNTH_1"/>
    <property type="match status" value="1"/>
</dbReference>
<evidence type="ECO:0000313" key="12">
    <source>
        <dbReference type="Proteomes" id="UP000676169"/>
    </source>
</evidence>
<dbReference type="AlphaFoldDB" id="A0A975IYA5"/>
<dbReference type="SUPFAM" id="SSF110921">
    <property type="entry name" value="2-isopropylmalate synthase LeuA, allosteric (dimerisation) domain"/>
    <property type="match status" value="1"/>
</dbReference>
<dbReference type="CDD" id="cd07941">
    <property type="entry name" value="DRE_TIM_LeuA3"/>
    <property type="match status" value="1"/>
</dbReference>
<keyword evidence="5 9" id="KW-0808">Transferase</keyword>
<proteinExistence type="inferred from homology"/>
<evidence type="ECO:0000313" key="11">
    <source>
        <dbReference type="EMBL" id="QUE49934.1"/>
    </source>
</evidence>
<evidence type="ECO:0000256" key="3">
    <source>
        <dbReference type="ARBA" id="ARBA00022605"/>
    </source>
</evidence>
<evidence type="ECO:0000259" key="10">
    <source>
        <dbReference type="PROSITE" id="PS50991"/>
    </source>
</evidence>
<evidence type="ECO:0000256" key="6">
    <source>
        <dbReference type="ARBA" id="ARBA00023304"/>
    </source>
</evidence>
<dbReference type="SUPFAM" id="SSF51569">
    <property type="entry name" value="Aldolase"/>
    <property type="match status" value="1"/>
</dbReference>
<keyword evidence="6" id="KW-0100">Branched-chain amino acid biosynthesis</keyword>
<dbReference type="Pfam" id="PF22617">
    <property type="entry name" value="HCS_D2"/>
    <property type="match status" value="1"/>
</dbReference>
<dbReference type="InterPro" id="IPR013709">
    <property type="entry name" value="2-isopropylmalate_synth_dimer"/>
</dbReference>
<evidence type="ECO:0000256" key="4">
    <source>
        <dbReference type="ARBA" id="ARBA00022624"/>
    </source>
</evidence>
<evidence type="ECO:0000256" key="1">
    <source>
        <dbReference type="ARBA" id="ARBA00004743"/>
    </source>
</evidence>
<dbReference type="PANTHER" id="PTHR43538:SF1">
    <property type="entry name" value="(R)-CITRAMALATE SYNTHASE"/>
    <property type="match status" value="1"/>
</dbReference>
<dbReference type="PANTHER" id="PTHR43538">
    <property type="entry name" value="ALPHA-IPM SYNTHASE/HOMOCITRATE SYNTHASE"/>
    <property type="match status" value="1"/>
</dbReference>
<dbReference type="Gene3D" id="1.10.238.260">
    <property type="match status" value="1"/>
</dbReference>
<dbReference type="InterPro" id="IPR013785">
    <property type="entry name" value="Aldolase_TIM"/>
</dbReference>
<organism evidence="11 12">
    <name type="scientific">Luteolibacter ambystomatis</name>
    <dbReference type="NCBI Taxonomy" id="2824561"/>
    <lineage>
        <taxon>Bacteria</taxon>
        <taxon>Pseudomonadati</taxon>
        <taxon>Verrucomicrobiota</taxon>
        <taxon>Verrucomicrobiia</taxon>
        <taxon>Verrucomicrobiales</taxon>
        <taxon>Verrucomicrobiaceae</taxon>
        <taxon>Luteolibacter</taxon>
    </lineage>
</organism>
<dbReference type="Pfam" id="PF00682">
    <property type="entry name" value="HMGL-like"/>
    <property type="match status" value="1"/>
</dbReference>
<dbReference type="GO" id="GO:0043714">
    <property type="term" value="F:(R)-citramalate synthase activity"/>
    <property type="evidence" value="ECO:0007669"/>
    <property type="project" value="UniProtKB-UniRule"/>
</dbReference>
<dbReference type="GO" id="GO:0009098">
    <property type="term" value="P:L-leucine biosynthetic process"/>
    <property type="evidence" value="ECO:0007669"/>
    <property type="project" value="InterPro"/>
</dbReference>
<dbReference type="SMART" id="SM00917">
    <property type="entry name" value="LeuA_dimer"/>
    <property type="match status" value="1"/>
</dbReference>
<dbReference type="PROSITE" id="PS50991">
    <property type="entry name" value="PYR_CT"/>
    <property type="match status" value="1"/>
</dbReference>
<dbReference type="InterPro" id="IPR000891">
    <property type="entry name" value="PYR_CT"/>
</dbReference>
<evidence type="ECO:0000256" key="9">
    <source>
        <dbReference type="RuleBase" id="RU003523"/>
    </source>
</evidence>
<dbReference type="KEGG" id="lamb:KBB96_13775"/>
<keyword evidence="4" id="KW-0412">Isoleucine biosynthesis</keyword>
<comment type="catalytic activity">
    <reaction evidence="7">
        <text>pyruvate + acetyl-CoA + H2O = (3R)-citramalate + CoA + H(+)</text>
        <dbReference type="Rhea" id="RHEA:19045"/>
        <dbReference type="ChEBI" id="CHEBI:15361"/>
        <dbReference type="ChEBI" id="CHEBI:15377"/>
        <dbReference type="ChEBI" id="CHEBI:15378"/>
        <dbReference type="ChEBI" id="CHEBI:30934"/>
        <dbReference type="ChEBI" id="CHEBI:57287"/>
        <dbReference type="ChEBI" id="CHEBI:57288"/>
        <dbReference type="EC" id="2.3.3.21"/>
    </reaction>
</comment>
<dbReference type="InterPro" id="IPR036230">
    <property type="entry name" value="LeuA_allosteric_dom_sf"/>
</dbReference>
<evidence type="ECO:0000256" key="2">
    <source>
        <dbReference type="ARBA" id="ARBA00006154"/>
    </source>
</evidence>
<comment type="pathway">
    <text evidence="1">Amino-acid biosynthesis; L-isoleucine biosynthesis; 2-oxobutanoate from pyruvate: step 1/3.</text>
</comment>
<keyword evidence="3" id="KW-0028">Amino-acid biosynthesis</keyword>
<dbReference type="InterPro" id="IPR005675">
    <property type="entry name" value="Citramal_synthase"/>
</dbReference>
<dbReference type="InterPro" id="IPR002034">
    <property type="entry name" value="AIPM/Hcit_synth_CS"/>
</dbReference>
<feature type="domain" description="Pyruvate carboxyltransferase" evidence="10">
    <location>
        <begin position="4"/>
        <end position="268"/>
    </location>
</feature>
<reference evidence="11" key="1">
    <citation type="submission" date="2021-04" db="EMBL/GenBank/DDBJ databases">
        <title>Luteolibacter sp. 32A isolated from the skin of an Anderson's salamander (Ambystoma andersonii).</title>
        <authorList>
            <person name="Spergser J."/>
            <person name="Busse H.-J."/>
        </authorList>
    </citation>
    <scope>NUCLEOTIDE SEQUENCE</scope>
    <source>
        <strain evidence="11">32A</strain>
    </source>
</reference>
<dbReference type="GO" id="GO:0009097">
    <property type="term" value="P:isoleucine biosynthetic process"/>
    <property type="evidence" value="ECO:0007669"/>
    <property type="project" value="UniProtKB-UniRule"/>
</dbReference>
<dbReference type="Pfam" id="PF08502">
    <property type="entry name" value="LeuA_dimer"/>
    <property type="match status" value="1"/>
</dbReference>
<dbReference type="InterPro" id="IPR054691">
    <property type="entry name" value="LeuA/HCS_post-cat"/>
</dbReference>
<dbReference type="Gene3D" id="3.20.20.70">
    <property type="entry name" value="Aldolase class I"/>
    <property type="match status" value="1"/>
</dbReference>
<keyword evidence="12" id="KW-1185">Reference proteome</keyword>
<dbReference type="Proteomes" id="UP000676169">
    <property type="component" value="Chromosome"/>
</dbReference>
<accession>A0A975IYA5</accession>
<comment type="similarity">
    <text evidence="2 9">Belongs to the alpha-IPM synthase/homocitrate synthase family.</text>
</comment>
<sequence length="521" mass="57003">MKPVFLYDTTLRDGTQGEGFQLSGLDKLRIAERLDAFGIDYIEGGWPGSNPKDVEFFQAAKSLKLKHAKLAAFGSTRRADTPVEQDAQVRLLLEAETPVVTIFGKSWELQVTEVLRTTPEENRAMIRDTVAHLKKHGREVVYDAEHFFDGYKDSAEHALATLQAAAEGGADCLVLCDTNGGTLPHEVQEICEVVRARIPGTPVGIHTHNDCELAVANAVAAVKGGATQIQGTINGYGERTGNCNLTSVIPILQLKMGLTVVPALENLLDLSYYVDDVSNNPHFARAPFVGRTAFAHKGGMHVNAVKKLARSYEHIVPQSVGNSQNILVSELSGQDNILIKADQLGLGLEKGSPVAKAVLQKVKELEHEGYSFEAAGGSLELLIRRELGTYTKPFDLKEYHTSFRKYRDGHEPVCEATVKLYVDNTPEYTVAEGHGVVNALDVALRKALLPFYPEIEAISLVDYKVRIVDGHDATAAKTRVLIETTDGHQSWGTIGVSENIIEASWIAIVDGIDLFLQKKRK</sequence>
<dbReference type="GO" id="GO:0003852">
    <property type="term" value="F:2-isopropylmalate synthase activity"/>
    <property type="evidence" value="ECO:0007669"/>
    <property type="project" value="InterPro"/>
</dbReference>
<dbReference type="EMBL" id="CP073100">
    <property type="protein sequence ID" value="QUE49934.1"/>
    <property type="molecule type" value="Genomic_DNA"/>
</dbReference>
<evidence type="ECO:0000256" key="8">
    <source>
        <dbReference type="NCBIfam" id="TIGR00977"/>
    </source>
</evidence>
<dbReference type="NCBIfam" id="TIGR00977">
    <property type="entry name" value="citramal_synth"/>
    <property type="match status" value="1"/>
</dbReference>
<dbReference type="EC" id="2.3.3.21" evidence="8"/>
<protein>
    <recommendedName>
        <fullName evidence="8">Citramalate synthase</fullName>
        <ecNumber evidence="8">2.3.3.21</ecNumber>
    </recommendedName>
</protein>
<keyword evidence="11" id="KW-0012">Acyltransferase</keyword>